<sequence>MKIEVYENHDGSKLVAMLVADDGTERELVRSEVGNDDLLNKIDAMNLSHLTVTFHWATSRKQ</sequence>
<evidence type="ECO:0000313" key="1">
    <source>
        <dbReference type="EMBL" id="MFC5528409.1"/>
    </source>
</evidence>
<protein>
    <submittedName>
        <fullName evidence="1">Uncharacterized protein</fullName>
    </submittedName>
</protein>
<reference evidence="2" key="1">
    <citation type="journal article" date="2019" name="Int. J. Syst. Evol. Microbiol.">
        <title>The Global Catalogue of Microorganisms (GCM) 10K type strain sequencing project: providing services to taxonomists for standard genome sequencing and annotation.</title>
        <authorList>
            <consortium name="The Broad Institute Genomics Platform"/>
            <consortium name="The Broad Institute Genome Sequencing Center for Infectious Disease"/>
            <person name="Wu L."/>
            <person name="Ma J."/>
        </authorList>
    </citation>
    <scope>NUCLEOTIDE SEQUENCE [LARGE SCALE GENOMIC DNA]</scope>
    <source>
        <strain evidence="2">CGMCC 1.18578</strain>
    </source>
</reference>
<keyword evidence="2" id="KW-1185">Reference proteome</keyword>
<comment type="caution">
    <text evidence="1">The sequence shown here is derived from an EMBL/GenBank/DDBJ whole genome shotgun (WGS) entry which is preliminary data.</text>
</comment>
<dbReference type="RefSeq" id="WP_378110243.1">
    <property type="nucleotide sequence ID" value="NZ_JBHSNC010000010.1"/>
</dbReference>
<evidence type="ECO:0000313" key="2">
    <source>
        <dbReference type="Proteomes" id="UP001596108"/>
    </source>
</evidence>
<proteinExistence type="predicted"/>
<accession>A0ABW0QVU3</accession>
<dbReference type="EMBL" id="JBHSNC010000010">
    <property type="protein sequence ID" value="MFC5528409.1"/>
    <property type="molecule type" value="Genomic_DNA"/>
</dbReference>
<organism evidence="1 2">
    <name type="scientific">Cohnella yongneupensis</name>
    <dbReference type="NCBI Taxonomy" id="425006"/>
    <lineage>
        <taxon>Bacteria</taxon>
        <taxon>Bacillati</taxon>
        <taxon>Bacillota</taxon>
        <taxon>Bacilli</taxon>
        <taxon>Bacillales</taxon>
        <taxon>Paenibacillaceae</taxon>
        <taxon>Cohnella</taxon>
    </lineage>
</organism>
<dbReference type="Proteomes" id="UP001596108">
    <property type="component" value="Unassembled WGS sequence"/>
</dbReference>
<gene>
    <name evidence="1" type="ORF">ACFPQ4_02955</name>
</gene>
<name>A0ABW0QVU3_9BACL</name>